<keyword evidence="2" id="KW-1185">Reference proteome</keyword>
<protein>
    <submittedName>
        <fullName evidence="1">3-phytase</fullName>
    </submittedName>
</protein>
<sequence length="740" mass="78724">MRSPCLLTASLATCAAVAVAALEVDLPISARTGEVESDFTAVVYDAARPLLVGNDGGASTGGFHLFDLDSGTSLPETKHETPGRTKLVTTVYGIGEKDLVVTIAQPDSYFRLYDASTAEQIGGPIARTLGDWSALCAWKSQRSGEQYLYLFGKHQAVHFLLREGNGTAEIVEIQTFDTPVEASSCAVSLSAQSMYFSGDDNPTVYTFDAAESTAVPRISVLGEAGDDVTGLATYIGLESDYLLVAQKDSIAVYNTSLALLGSMKLSGDEDIEIEGLNVYQAPMQSYPAGVVTYAIESDAGKGFAVSSLETAFDALGLEINTAYDPRKTSKSSTPVRAQCNFSGFQLNCTSCSCFAGFEGRKCAAFTCRNDCSAHGACLGANLCECDEGWGGLHCAFKVVEPVAETDANGGDGDDPAIWISPTNRSESRIITTTKSEEGAGFGVFNLSGKKLQTIEAGEPNNVDVIYNFEAGNRTVDLVYAACRVDNTMCLFEMATNGTLQTIAGGTQPTKDDYDVYGSCVYRSRKTGKQYLFVNAKTAEYLQFELTWVDDALHTTLARNFTGGSGGQVEGCVSDEANGWIIIGEEPRALWRYGAEPDDDSTEGVIIGEVGDGHMYADVEGVTLVEGAAADQGFILVSQQGVSAYNVYRRAAPHEYVETFTIYENVEKGIDGVTNTDGLTAVGAALGDAFPSGLIVAHDDANQLPEGGTSDEASFKLVSLGDVLGEELMQEVDRNWDPRAS</sequence>
<gene>
    <name evidence="1" type="ORF">F4820DRAFT_330987</name>
</gene>
<organism evidence="1 2">
    <name type="scientific">Hypoxylon rubiginosum</name>
    <dbReference type="NCBI Taxonomy" id="110542"/>
    <lineage>
        <taxon>Eukaryota</taxon>
        <taxon>Fungi</taxon>
        <taxon>Dikarya</taxon>
        <taxon>Ascomycota</taxon>
        <taxon>Pezizomycotina</taxon>
        <taxon>Sordariomycetes</taxon>
        <taxon>Xylariomycetidae</taxon>
        <taxon>Xylariales</taxon>
        <taxon>Hypoxylaceae</taxon>
        <taxon>Hypoxylon</taxon>
    </lineage>
</organism>
<comment type="caution">
    <text evidence="1">The sequence shown here is derived from an EMBL/GenBank/DDBJ whole genome shotgun (WGS) entry which is preliminary data.</text>
</comment>
<dbReference type="Proteomes" id="UP001497700">
    <property type="component" value="Unassembled WGS sequence"/>
</dbReference>
<evidence type="ECO:0000313" key="2">
    <source>
        <dbReference type="Proteomes" id="UP001497700"/>
    </source>
</evidence>
<evidence type="ECO:0000313" key="1">
    <source>
        <dbReference type="EMBL" id="KAI4864600.1"/>
    </source>
</evidence>
<proteinExistence type="predicted"/>
<reference evidence="1 2" key="1">
    <citation type="journal article" date="2022" name="New Phytol.">
        <title>Ecological generalism drives hyperdiversity of secondary metabolite gene clusters in xylarialean endophytes.</title>
        <authorList>
            <person name="Franco M.E.E."/>
            <person name="Wisecaver J.H."/>
            <person name="Arnold A.E."/>
            <person name="Ju Y.M."/>
            <person name="Slot J.C."/>
            <person name="Ahrendt S."/>
            <person name="Moore L.P."/>
            <person name="Eastman K.E."/>
            <person name="Scott K."/>
            <person name="Konkel Z."/>
            <person name="Mondo S.J."/>
            <person name="Kuo A."/>
            <person name="Hayes R.D."/>
            <person name="Haridas S."/>
            <person name="Andreopoulos B."/>
            <person name="Riley R."/>
            <person name="LaButti K."/>
            <person name="Pangilinan J."/>
            <person name="Lipzen A."/>
            <person name="Amirebrahimi M."/>
            <person name="Yan J."/>
            <person name="Adam C."/>
            <person name="Keymanesh K."/>
            <person name="Ng V."/>
            <person name="Louie K."/>
            <person name="Northen T."/>
            <person name="Drula E."/>
            <person name="Henrissat B."/>
            <person name="Hsieh H.M."/>
            <person name="Youens-Clark K."/>
            <person name="Lutzoni F."/>
            <person name="Miadlikowska J."/>
            <person name="Eastwood D.C."/>
            <person name="Hamelin R.C."/>
            <person name="Grigoriev I.V."/>
            <person name="U'Ren J.M."/>
        </authorList>
    </citation>
    <scope>NUCLEOTIDE SEQUENCE [LARGE SCALE GENOMIC DNA]</scope>
    <source>
        <strain evidence="1 2">CBS 119005</strain>
    </source>
</reference>
<accession>A0ACB9Z0B4</accession>
<name>A0ACB9Z0B4_9PEZI</name>
<dbReference type="EMBL" id="MU393484">
    <property type="protein sequence ID" value="KAI4864600.1"/>
    <property type="molecule type" value="Genomic_DNA"/>
</dbReference>